<keyword evidence="3" id="KW-1185">Reference proteome</keyword>
<protein>
    <submittedName>
        <fullName evidence="2">Uncharacterized protein</fullName>
    </submittedName>
</protein>
<dbReference type="Proteomes" id="UP000499080">
    <property type="component" value="Unassembled WGS sequence"/>
</dbReference>
<dbReference type="AlphaFoldDB" id="A0A4Y2PVU4"/>
<feature type="region of interest" description="Disordered" evidence="1">
    <location>
        <begin position="56"/>
        <end position="86"/>
    </location>
</feature>
<evidence type="ECO:0000256" key="1">
    <source>
        <dbReference type="SAM" id="MobiDB-lite"/>
    </source>
</evidence>
<comment type="caution">
    <text evidence="2">The sequence shown here is derived from an EMBL/GenBank/DDBJ whole genome shotgun (WGS) entry which is preliminary data.</text>
</comment>
<name>A0A4Y2PVU4_ARAVE</name>
<organism evidence="2 3">
    <name type="scientific">Araneus ventricosus</name>
    <name type="common">Orbweaver spider</name>
    <name type="synonym">Epeira ventricosa</name>
    <dbReference type="NCBI Taxonomy" id="182803"/>
    <lineage>
        <taxon>Eukaryota</taxon>
        <taxon>Metazoa</taxon>
        <taxon>Ecdysozoa</taxon>
        <taxon>Arthropoda</taxon>
        <taxon>Chelicerata</taxon>
        <taxon>Arachnida</taxon>
        <taxon>Araneae</taxon>
        <taxon>Araneomorphae</taxon>
        <taxon>Entelegynae</taxon>
        <taxon>Araneoidea</taxon>
        <taxon>Araneidae</taxon>
        <taxon>Araneus</taxon>
    </lineage>
</organism>
<evidence type="ECO:0000313" key="2">
    <source>
        <dbReference type="EMBL" id="GBN54690.1"/>
    </source>
</evidence>
<gene>
    <name evidence="2" type="ORF">AVEN_206927_1</name>
</gene>
<dbReference type="EMBL" id="BGPR01012130">
    <property type="protein sequence ID" value="GBN54690.1"/>
    <property type="molecule type" value="Genomic_DNA"/>
</dbReference>
<sequence>MGHREWTPGTVLKNPDTLCSYVFKTSAGRELKRYRIHLRPDQNPNKSPEICHKQIITERPDDTNETEGEKVDGTQQPKQTESPAKLTVPKNFIKWCLNS</sequence>
<feature type="compositionally biased region" description="Polar residues" evidence="1">
    <location>
        <begin position="73"/>
        <end position="82"/>
    </location>
</feature>
<feature type="compositionally biased region" description="Basic and acidic residues" evidence="1">
    <location>
        <begin position="56"/>
        <end position="72"/>
    </location>
</feature>
<evidence type="ECO:0000313" key="3">
    <source>
        <dbReference type="Proteomes" id="UP000499080"/>
    </source>
</evidence>
<reference evidence="2 3" key="1">
    <citation type="journal article" date="2019" name="Sci. Rep.">
        <title>Orb-weaving spider Araneus ventricosus genome elucidates the spidroin gene catalogue.</title>
        <authorList>
            <person name="Kono N."/>
            <person name="Nakamura H."/>
            <person name="Ohtoshi R."/>
            <person name="Moran D.A.P."/>
            <person name="Shinohara A."/>
            <person name="Yoshida Y."/>
            <person name="Fujiwara M."/>
            <person name="Mori M."/>
            <person name="Tomita M."/>
            <person name="Arakawa K."/>
        </authorList>
    </citation>
    <scope>NUCLEOTIDE SEQUENCE [LARGE SCALE GENOMIC DNA]</scope>
</reference>
<accession>A0A4Y2PVU4</accession>
<proteinExistence type="predicted"/>